<keyword evidence="2" id="KW-1185">Reference proteome</keyword>
<reference evidence="1" key="1">
    <citation type="submission" date="2020-11" db="EMBL/GenBank/DDBJ databases">
        <title>Sequencing the genomes of 1000 actinobacteria strains.</title>
        <authorList>
            <person name="Klenk H.-P."/>
        </authorList>
    </citation>
    <scope>NUCLEOTIDE SEQUENCE</scope>
    <source>
        <strain evidence="1">DSM 45356</strain>
    </source>
</reference>
<gene>
    <name evidence="1" type="ORF">IW245_002413</name>
</gene>
<proteinExistence type="predicted"/>
<organism evidence="1 2">
    <name type="scientific">Longispora fulva</name>
    <dbReference type="NCBI Taxonomy" id="619741"/>
    <lineage>
        <taxon>Bacteria</taxon>
        <taxon>Bacillati</taxon>
        <taxon>Actinomycetota</taxon>
        <taxon>Actinomycetes</taxon>
        <taxon>Micromonosporales</taxon>
        <taxon>Micromonosporaceae</taxon>
        <taxon>Longispora</taxon>
    </lineage>
</organism>
<dbReference type="Proteomes" id="UP000622552">
    <property type="component" value="Unassembled WGS sequence"/>
</dbReference>
<dbReference type="RefSeq" id="WP_197003223.1">
    <property type="nucleotide sequence ID" value="NZ_BONS01000039.1"/>
</dbReference>
<dbReference type="EMBL" id="JADOUF010000001">
    <property type="protein sequence ID" value="MBG6136219.1"/>
    <property type="molecule type" value="Genomic_DNA"/>
</dbReference>
<protein>
    <submittedName>
        <fullName evidence="1">Uncharacterized protein</fullName>
    </submittedName>
</protein>
<sequence>MITLPALVLGALLGLGVSQTLVTVLTGVFDPPPDQLSVPWPYLAGPHSWRSRPLWSGLPL</sequence>
<name>A0A8J7KIL7_9ACTN</name>
<dbReference type="AlphaFoldDB" id="A0A8J7KIL7"/>
<comment type="caution">
    <text evidence="1">The sequence shown here is derived from an EMBL/GenBank/DDBJ whole genome shotgun (WGS) entry which is preliminary data.</text>
</comment>
<evidence type="ECO:0000313" key="1">
    <source>
        <dbReference type="EMBL" id="MBG6136219.1"/>
    </source>
</evidence>
<accession>A0A8J7KIL7</accession>
<evidence type="ECO:0000313" key="2">
    <source>
        <dbReference type="Proteomes" id="UP000622552"/>
    </source>
</evidence>